<dbReference type="EMBL" id="CP000157">
    <property type="protein sequence ID" value="ABC62251.1"/>
    <property type="molecule type" value="Genomic_DNA"/>
</dbReference>
<proteinExistence type="predicted"/>
<protein>
    <recommendedName>
        <fullName evidence="1">SIS domain-containing protein</fullName>
    </recommendedName>
</protein>
<sequence length="646" mass="68497">MNTPIFTEKLDALTATLDLMASYDVGGIATALARGCDRHALAIGSGGSAIAAEYLLRCRDTLGLGPTTVATPMQGVLDHHRLDATDAWIFSAGGDNPDACAIAQALTDREAATINLITRNPHGAAAAIVTRSGGTVHALPVADAKDGYLATHSVFAMTTALLLASHFVSREPDTVNEALGRVASLLLASRDAGNRDLLVKRWTPIRATDTIIITADSSLRPVASLLDTSLWEASLCQVQTTDFRNFAHGRHAWLHHRPDSTIVLALTAMNSRIAWSAIETVLPKNVRRNVLDYNAGGRLDNLLGIVDGLSHIEAIGEVLGVDPGKPGLGDFGRAIYDDRSLEVTAMELRPRIRHKLAAIAKADRPMADEPGLVAIGHHHLETLAAATVGGAVFDYDGTIVTTEGRFSPPSQEILDELIRLHRAGVCLGIATGRGGSAGEDLRKVLPPDVLSSLLVGYYNGGHLRTADIDIKGDPPRQNPAIAATAAWLDERDDLFASKEFKSGPVQIGIDMENLLRPFRFPLDMAECPLVSSGEVRISGSGHSFDVVPSTSCKSAIVDAVRRKINPDAAVLCFGDSGSRFGNDYTLLAHPHGISVGEVCGAADGCWSLFGRALTGPDALLKILRALVKCPTGEIRLDTAALALDTP</sequence>
<evidence type="ECO:0000313" key="3">
    <source>
        <dbReference type="Proteomes" id="UP000008808"/>
    </source>
</evidence>
<dbReference type="AlphaFoldDB" id="Q2NDJ0"/>
<dbReference type="SUPFAM" id="SSF53697">
    <property type="entry name" value="SIS domain"/>
    <property type="match status" value="1"/>
</dbReference>
<name>Q2NDJ0_ERYLH</name>
<dbReference type="InterPro" id="IPR001347">
    <property type="entry name" value="SIS_dom"/>
</dbReference>
<reference evidence="3" key="1">
    <citation type="journal article" date="2009" name="J. Bacteriol.">
        <title>Complete genome sequence of Erythrobacter litoralis HTCC2594.</title>
        <authorList>
            <person name="Oh H.M."/>
            <person name="Giovannoni S.J."/>
            <person name="Ferriera S."/>
            <person name="Johnson J."/>
            <person name="Cho J.C."/>
        </authorList>
    </citation>
    <scope>NUCLEOTIDE SEQUENCE [LARGE SCALE GENOMIC DNA]</scope>
    <source>
        <strain evidence="3">HTCC2594</strain>
    </source>
</reference>
<dbReference type="RefSeq" id="WP_011413127.1">
    <property type="nucleotide sequence ID" value="NC_007722.1"/>
</dbReference>
<dbReference type="InterPro" id="IPR046348">
    <property type="entry name" value="SIS_dom_sf"/>
</dbReference>
<evidence type="ECO:0000313" key="2">
    <source>
        <dbReference type="EMBL" id="ABC62251.1"/>
    </source>
</evidence>
<evidence type="ECO:0000259" key="1">
    <source>
        <dbReference type="PROSITE" id="PS51464"/>
    </source>
</evidence>
<dbReference type="KEGG" id="eli:ELI_00795"/>
<dbReference type="eggNOG" id="COG0561">
    <property type="taxonomic scope" value="Bacteria"/>
</dbReference>
<dbReference type="SUPFAM" id="SSF56784">
    <property type="entry name" value="HAD-like"/>
    <property type="match status" value="1"/>
</dbReference>
<accession>Q2NDJ0</accession>
<organism evidence="2 3">
    <name type="scientific">Erythrobacter litoralis (strain HTCC2594)</name>
    <dbReference type="NCBI Taxonomy" id="314225"/>
    <lineage>
        <taxon>Bacteria</taxon>
        <taxon>Pseudomonadati</taxon>
        <taxon>Pseudomonadota</taxon>
        <taxon>Alphaproteobacteria</taxon>
        <taxon>Sphingomonadales</taxon>
        <taxon>Erythrobacteraceae</taxon>
        <taxon>Erythrobacter/Porphyrobacter group</taxon>
        <taxon>Erythrobacter</taxon>
    </lineage>
</organism>
<dbReference type="GO" id="GO:0097367">
    <property type="term" value="F:carbohydrate derivative binding"/>
    <property type="evidence" value="ECO:0007669"/>
    <property type="project" value="InterPro"/>
</dbReference>
<keyword evidence="3" id="KW-1185">Reference proteome</keyword>
<dbReference type="PROSITE" id="PS51464">
    <property type="entry name" value="SIS"/>
    <property type="match status" value="1"/>
</dbReference>
<dbReference type="GO" id="GO:1901135">
    <property type="term" value="P:carbohydrate derivative metabolic process"/>
    <property type="evidence" value="ECO:0007669"/>
    <property type="project" value="InterPro"/>
</dbReference>
<gene>
    <name evidence="2" type="ordered locus">ELI_00795</name>
</gene>
<dbReference type="InterPro" id="IPR036412">
    <property type="entry name" value="HAD-like_sf"/>
</dbReference>
<dbReference type="OrthoDB" id="1489290at2"/>
<dbReference type="STRING" id="314225.ELI_00795"/>
<feature type="domain" description="SIS" evidence="1">
    <location>
        <begin position="28"/>
        <end position="172"/>
    </location>
</feature>
<dbReference type="eggNOG" id="COG1737">
    <property type="taxonomic scope" value="Bacteria"/>
</dbReference>
<dbReference type="Proteomes" id="UP000008808">
    <property type="component" value="Chromosome"/>
</dbReference>
<dbReference type="Gene3D" id="3.40.50.10490">
    <property type="entry name" value="Glucose-6-phosphate isomerase like protein, domain 1"/>
    <property type="match status" value="1"/>
</dbReference>
<dbReference type="HOGENOM" id="CLU_429554_0_0_5"/>